<dbReference type="Proteomes" id="UP000244173">
    <property type="component" value="Chromosome"/>
</dbReference>
<dbReference type="STRING" id="1122240.GCA_000620105_02529"/>
<dbReference type="RefSeq" id="WP_028499540.1">
    <property type="nucleotide sequence ID" value="NZ_CP028519.1"/>
</dbReference>
<dbReference type="EMBL" id="CP028519">
    <property type="protein sequence ID" value="AVY94220.1"/>
    <property type="molecule type" value="Genomic_DNA"/>
</dbReference>
<accession>A0A2S0PA02</accession>
<dbReference type="AlphaFoldDB" id="A0A2S0PA02"/>
<dbReference type="InterPro" id="IPR036457">
    <property type="entry name" value="PPM-type-like_dom_sf"/>
</dbReference>
<proteinExistence type="predicted"/>
<evidence type="ECO:0000313" key="1">
    <source>
        <dbReference type="EMBL" id="AVY94220.1"/>
    </source>
</evidence>
<evidence type="ECO:0000313" key="2">
    <source>
        <dbReference type="Proteomes" id="UP000244173"/>
    </source>
</evidence>
<evidence type="ECO:0008006" key="3">
    <source>
        <dbReference type="Google" id="ProtNLM"/>
    </source>
</evidence>
<dbReference type="KEGG" id="maer:DAI18_09340"/>
<organism evidence="1 2">
    <name type="scientific">Microvirgula aerodenitrificans</name>
    <dbReference type="NCBI Taxonomy" id="57480"/>
    <lineage>
        <taxon>Bacteria</taxon>
        <taxon>Pseudomonadati</taxon>
        <taxon>Pseudomonadota</taxon>
        <taxon>Betaproteobacteria</taxon>
        <taxon>Neisseriales</taxon>
        <taxon>Aquaspirillaceae</taxon>
        <taxon>Microvirgula</taxon>
    </lineage>
</organism>
<name>A0A2S0PA02_9NEIS</name>
<dbReference type="OrthoDB" id="9131851at2"/>
<dbReference type="Gene3D" id="3.60.40.10">
    <property type="entry name" value="PPM-type phosphatase domain"/>
    <property type="match status" value="1"/>
</dbReference>
<gene>
    <name evidence="1" type="ORF">DAI18_09340</name>
</gene>
<sequence length="230" mass="25602">MNGARRYGFHWASVKGTEQNENRDAGGLYASDAYTFAIIMDASGKGNDASLFNAIWLDALLKQLPEHPPSADRVIGMMQEARQPLRQAKLFQERACFAALLIPHDDHPCTAFVCGDCRVGSQEKGQQEQWQTPVHTLEAALAQAGRSPDRHLVTRVLKACRLATPEVMELSQTGGQAWVLSTDGYWDLRRTREKRPADDCSYLRLSPGGPSQQHGDNFRRAGLYAQWSSD</sequence>
<dbReference type="SUPFAM" id="SSF81606">
    <property type="entry name" value="PP2C-like"/>
    <property type="match status" value="1"/>
</dbReference>
<protein>
    <recommendedName>
        <fullName evidence="3">PPM-type phosphatase domain-containing protein</fullName>
    </recommendedName>
</protein>
<keyword evidence="2" id="KW-1185">Reference proteome</keyword>
<reference evidence="1 2" key="1">
    <citation type="submission" date="2018-04" db="EMBL/GenBank/DDBJ databases">
        <title>Denitrifier Microvirgula.</title>
        <authorList>
            <person name="Anderson E."/>
            <person name="Jang J."/>
            <person name="Ishii S."/>
        </authorList>
    </citation>
    <scope>NUCLEOTIDE SEQUENCE [LARGE SCALE GENOMIC DNA]</scope>
    <source>
        <strain evidence="1 2">BE2.4</strain>
    </source>
</reference>